<dbReference type="Gene3D" id="1.20.1050.10">
    <property type="match status" value="1"/>
</dbReference>
<accession>A0A6J1SE39</accession>
<feature type="domain" description="GST C-terminal" evidence="3">
    <location>
        <begin position="87"/>
        <end position="215"/>
    </location>
</feature>
<dbReference type="OrthoDB" id="2309723at2759"/>
<evidence type="ECO:0000313" key="7">
    <source>
        <dbReference type="RefSeq" id="XP_052130400.1"/>
    </source>
</evidence>
<dbReference type="SUPFAM" id="SSF47616">
    <property type="entry name" value="GST C-terminal domain-like"/>
    <property type="match status" value="1"/>
</dbReference>
<dbReference type="PANTHER" id="PTHR43969:SF9">
    <property type="entry name" value="GLUTATHIONE S TRANSFERASE D10, ISOFORM A-RELATED"/>
    <property type="match status" value="1"/>
</dbReference>
<dbReference type="KEGG" id="foc:113207114"/>
<dbReference type="GO" id="GO:0006749">
    <property type="term" value="P:glutathione metabolic process"/>
    <property type="evidence" value="ECO:0007669"/>
    <property type="project" value="TreeGrafter"/>
</dbReference>
<proteinExistence type="predicted"/>
<dbReference type="SFLD" id="SFLDS00019">
    <property type="entry name" value="Glutathione_Transferase_(cytos"/>
    <property type="match status" value="1"/>
</dbReference>
<evidence type="ECO:0000256" key="1">
    <source>
        <dbReference type="ARBA" id="ARBA00011738"/>
    </source>
</evidence>
<dbReference type="GeneID" id="113207114"/>
<dbReference type="InterPro" id="IPR040079">
    <property type="entry name" value="Glutathione_S-Trfase"/>
</dbReference>
<name>A0A6J1SE39_FRAOC</name>
<keyword evidence="4" id="KW-1185">Reference proteome</keyword>
<dbReference type="Pfam" id="PF13417">
    <property type="entry name" value="GST_N_3"/>
    <property type="match status" value="1"/>
</dbReference>
<dbReference type="AlphaFoldDB" id="A0A6J1SE39"/>
<evidence type="ECO:0000313" key="5">
    <source>
        <dbReference type="RefSeq" id="XP_026279291.1"/>
    </source>
</evidence>
<dbReference type="Gene3D" id="3.40.30.10">
    <property type="entry name" value="Glutaredoxin"/>
    <property type="match status" value="1"/>
</dbReference>
<dbReference type="CDD" id="cd03045">
    <property type="entry name" value="GST_N_Delta_Epsilon"/>
    <property type="match status" value="1"/>
</dbReference>
<dbReference type="RefSeq" id="XP_026279291.1">
    <property type="nucleotide sequence ID" value="XM_026423506.2"/>
</dbReference>
<evidence type="ECO:0000313" key="4">
    <source>
        <dbReference type="Proteomes" id="UP000504606"/>
    </source>
</evidence>
<dbReference type="InterPro" id="IPR004046">
    <property type="entry name" value="GST_C"/>
</dbReference>
<dbReference type="RefSeq" id="XP_052130400.1">
    <property type="nucleotide sequence ID" value="XM_052274440.1"/>
</dbReference>
<dbReference type="CDD" id="cd03177">
    <property type="entry name" value="GST_C_Delta_Epsilon"/>
    <property type="match status" value="1"/>
</dbReference>
<dbReference type="InterPro" id="IPR004045">
    <property type="entry name" value="Glutathione_S-Trfase_N"/>
</dbReference>
<sequence>MTLVLHGINVSPPVRAVMMVLAALNLPYDFKEVNIMKGEQLSPEFLKMNPTHTVPVLQDGDFFIGNSHAIAMYLAEKAGDNQLYPNDLQTRAALHQRLFFDDATLYAAFKTLTTPIFAEGHAEVPAKQRKAVEDTLDILGKLIQEKGWLVGNSRTIADICTCATVSTILALEPTLNVPQNVSQWFKQCEQLPGYAKDNKPGVDVISNMFAMKKKANAS</sequence>
<dbReference type="Proteomes" id="UP000504606">
    <property type="component" value="Unplaced"/>
</dbReference>
<dbReference type="FunFam" id="1.20.1050.10:FF:000007">
    <property type="entry name" value="Glutathione S-transferase 1-1"/>
    <property type="match status" value="1"/>
</dbReference>
<dbReference type="PANTHER" id="PTHR43969">
    <property type="entry name" value="GLUTATHIONE S TRANSFERASE D10, ISOFORM A-RELATED"/>
    <property type="match status" value="1"/>
</dbReference>
<dbReference type="InterPro" id="IPR036249">
    <property type="entry name" value="Thioredoxin-like_sf"/>
</dbReference>
<dbReference type="RefSeq" id="XP_026279292.1">
    <property type="nucleotide sequence ID" value="XM_026423507.2"/>
</dbReference>
<evidence type="ECO:0000259" key="2">
    <source>
        <dbReference type="PROSITE" id="PS50404"/>
    </source>
</evidence>
<feature type="domain" description="GST N-terminal" evidence="2">
    <location>
        <begin position="1"/>
        <end position="82"/>
    </location>
</feature>
<dbReference type="GO" id="GO:0004364">
    <property type="term" value="F:glutathione transferase activity"/>
    <property type="evidence" value="ECO:0007669"/>
    <property type="project" value="TreeGrafter"/>
</dbReference>
<dbReference type="InterPro" id="IPR010987">
    <property type="entry name" value="Glutathione-S-Trfase_C-like"/>
</dbReference>
<organism evidence="4 6">
    <name type="scientific">Frankliniella occidentalis</name>
    <name type="common">Western flower thrips</name>
    <name type="synonym">Euthrips occidentalis</name>
    <dbReference type="NCBI Taxonomy" id="133901"/>
    <lineage>
        <taxon>Eukaryota</taxon>
        <taxon>Metazoa</taxon>
        <taxon>Ecdysozoa</taxon>
        <taxon>Arthropoda</taxon>
        <taxon>Hexapoda</taxon>
        <taxon>Insecta</taxon>
        <taxon>Pterygota</taxon>
        <taxon>Neoptera</taxon>
        <taxon>Paraneoptera</taxon>
        <taxon>Thysanoptera</taxon>
        <taxon>Terebrantia</taxon>
        <taxon>Thripoidea</taxon>
        <taxon>Thripidae</taxon>
        <taxon>Frankliniella</taxon>
    </lineage>
</organism>
<dbReference type="InterPro" id="IPR036282">
    <property type="entry name" value="Glutathione-S-Trfase_C_sf"/>
</dbReference>
<comment type="subunit">
    <text evidence="1">Homodimer.</text>
</comment>
<dbReference type="SUPFAM" id="SSF52833">
    <property type="entry name" value="Thioredoxin-like"/>
    <property type="match status" value="1"/>
</dbReference>
<dbReference type="PROSITE" id="PS50404">
    <property type="entry name" value="GST_NTER"/>
    <property type="match status" value="1"/>
</dbReference>
<dbReference type="SFLD" id="SFLDG01153">
    <property type="entry name" value="Main.4:_Theta-like"/>
    <property type="match status" value="1"/>
</dbReference>
<gene>
    <name evidence="5 6 7" type="primary">LOC113207114</name>
</gene>
<evidence type="ECO:0000313" key="6">
    <source>
        <dbReference type="RefSeq" id="XP_026279292.1"/>
    </source>
</evidence>
<dbReference type="FunFam" id="3.40.30.10:FF:000034">
    <property type="entry name" value="glutathione S-transferase 1"/>
    <property type="match status" value="1"/>
</dbReference>
<reference evidence="5 6" key="1">
    <citation type="submission" date="2025-04" db="UniProtKB">
        <authorList>
            <consortium name="RefSeq"/>
        </authorList>
    </citation>
    <scope>IDENTIFICATION</scope>
    <source>
        <tissue evidence="5 6">Whole organism</tissue>
    </source>
</reference>
<protein>
    <submittedName>
        <fullName evidence="5 6">Glutathione S-transferase 1-like</fullName>
    </submittedName>
</protein>
<dbReference type="PROSITE" id="PS50405">
    <property type="entry name" value="GST_CTER"/>
    <property type="match status" value="1"/>
</dbReference>
<evidence type="ECO:0000259" key="3">
    <source>
        <dbReference type="PROSITE" id="PS50405"/>
    </source>
</evidence>
<dbReference type="Pfam" id="PF00043">
    <property type="entry name" value="GST_C"/>
    <property type="match status" value="1"/>
</dbReference>
<dbReference type="SFLD" id="SFLDG00358">
    <property type="entry name" value="Main_(cytGST)"/>
    <property type="match status" value="1"/>
</dbReference>